<dbReference type="AlphaFoldDB" id="A0A383E569"/>
<organism evidence="1">
    <name type="scientific">marine metagenome</name>
    <dbReference type="NCBI Taxonomy" id="408172"/>
    <lineage>
        <taxon>unclassified sequences</taxon>
        <taxon>metagenomes</taxon>
        <taxon>ecological metagenomes</taxon>
    </lineage>
</organism>
<accession>A0A383E569</accession>
<evidence type="ECO:0000313" key="1">
    <source>
        <dbReference type="EMBL" id="SVE51593.1"/>
    </source>
</evidence>
<name>A0A383E569_9ZZZZ</name>
<reference evidence="1" key="1">
    <citation type="submission" date="2018-05" db="EMBL/GenBank/DDBJ databases">
        <authorList>
            <person name="Lanie J.A."/>
            <person name="Ng W.-L."/>
            <person name="Kazmierczak K.M."/>
            <person name="Andrzejewski T.M."/>
            <person name="Davidsen T.M."/>
            <person name="Wayne K.J."/>
            <person name="Tettelin H."/>
            <person name="Glass J.I."/>
            <person name="Rusch D."/>
            <person name="Podicherti R."/>
            <person name="Tsui H.-C.T."/>
            <person name="Winkler M.E."/>
        </authorList>
    </citation>
    <scope>NUCLEOTIDE SEQUENCE</scope>
</reference>
<protein>
    <submittedName>
        <fullName evidence="1">Uncharacterized protein</fullName>
    </submittedName>
</protein>
<sequence length="63" mass="6923">MLGNYECYYCCKTLRIDLGDGKTEVARAPWAGMTNGFTLLFGALIDQLCLVTPVNSVAKKYKG</sequence>
<proteinExistence type="predicted"/>
<dbReference type="EMBL" id="UINC01222696">
    <property type="protein sequence ID" value="SVE51593.1"/>
    <property type="molecule type" value="Genomic_DNA"/>
</dbReference>
<gene>
    <name evidence="1" type="ORF">METZ01_LOCUS504447</name>
</gene>